<protein>
    <submittedName>
        <fullName evidence="3">Chaperone protein dnaJ 20, chloroplastic-like</fullName>
    </submittedName>
</protein>
<dbReference type="InterPro" id="IPR001623">
    <property type="entry name" value="DnaJ_domain"/>
</dbReference>
<dbReference type="CDD" id="cd06257">
    <property type="entry name" value="DnaJ"/>
    <property type="match status" value="1"/>
</dbReference>
<dbReference type="PROSITE" id="PS00636">
    <property type="entry name" value="DNAJ_1"/>
    <property type="match status" value="1"/>
</dbReference>
<keyword evidence="2" id="KW-1185">Reference proteome</keyword>
<dbReference type="InterPro" id="IPR036869">
    <property type="entry name" value="J_dom_sf"/>
</dbReference>
<dbReference type="GeneID" id="113700553"/>
<dbReference type="OrthoDB" id="10250354at2759"/>
<proteinExistence type="predicted"/>
<feature type="domain" description="J" evidence="1">
    <location>
        <begin position="26"/>
        <end position="96"/>
    </location>
</feature>
<dbReference type="PROSITE" id="PS50076">
    <property type="entry name" value="DNAJ_2"/>
    <property type="match status" value="1"/>
</dbReference>
<organism evidence="2 3">
    <name type="scientific">Coffea arabica</name>
    <name type="common">Arabian coffee</name>
    <dbReference type="NCBI Taxonomy" id="13443"/>
    <lineage>
        <taxon>Eukaryota</taxon>
        <taxon>Viridiplantae</taxon>
        <taxon>Streptophyta</taxon>
        <taxon>Embryophyta</taxon>
        <taxon>Tracheophyta</taxon>
        <taxon>Spermatophyta</taxon>
        <taxon>Magnoliopsida</taxon>
        <taxon>eudicotyledons</taxon>
        <taxon>Gunneridae</taxon>
        <taxon>Pentapetalae</taxon>
        <taxon>asterids</taxon>
        <taxon>lamiids</taxon>
        <taxon>Gentianales</taxon>
        <taxon>Rubiaceae</taxon>
        <taxon>Ixoroideae</taxon>
        <taxon>Gardenieae complex</taxon>
        <taxon>Bertiereae - Coffeeae clade</taxon>
        <taxon>Coffeeae</taxon>
        <taxon>Coffea</taxon>
    </lineage>
</organism>
<reference evidence="3" key="2">
    <citation type="submission" date="2025-08" db="UniProtKB">
        <authorList>
            <consortium name="RefSeq"/>
        </authorList>
    </citation>
    <scope>IDENTIFICATION</scope>
    <source>
        <tissue evidence="3">Leaves</tissue>
    </source>
</reference>
<dbReference type="GO" id="GO:0009507">
    <property type="term" value="C:chloroplast"/>
    <property type="evidence" value="ECO:0007669"/>
    <property type="project" value="TreeGrafter"/>
</dbReference>
<accession>A0A6P6TE96</accession>
<dbReference type="PANTHER" id="PTHR45090:SF3">
    <property type="entry name" value="OS09G0368800 PROTEIN"/>
    <property type="match status" value="1"/>
</dbReference>
<dbReference type="RefSeq" id="XP_027076829.1">
    <property type="nucleotide sequence ID" value="XM_027221028.1"/>
</dbReference>
<dbReference type="InterPro" id="IPR018253">
    <property type="entry name" value="DnaJ_domain_CS"/>
</dbReference>
<dbReference type="SUPFAM" id="SSF46565">
    <property type="entry name" value="Chaperone J-domain"/>
    <property type="match status" value="1"/>
</dbReference>
<reference evidence="2" key="1">
    <citation type="journal article" date="2025" name="Foods">
        <title>Unveiling the Microbial Signatures of Arabica Coffee Cherries: Insights into Ripeness Specific Diversity, Functional Traits, and Implications for Quality and Safety.</title>
        <authorList>
            <consortium name="RefSeq"/>
            <person name="Tenea G.N."/>
            <person name="Cifuentes V."/>
            <person name="Reyes P."/>
            <person name="Cevallos-Vallejos M."/>
        </authorList>
    </citation>
    <scope>NUCLEOTIDE SEQUENCE [LARGE SCALE GENOMIC DNA]</scope>
</reference>
<dbReference type="InterPro" id="IPR053232">
    <property type="entry name" value="DnaJ_C/III_chloroplastic"/>
</dbReference>
<sequence length="152" mass="17903">MEVLSLEVYATSTWYGKMFQFNQKGRFKEKICGQKTMITCLDEIKRAYRCKALKFHPDACPDPSIKEESTRRFIELRIAYETLSDPILREMYDQVLNLVDLQGRTSHGMNCRMGKRRGGGVEGFPREVWERQIIKLKKRSTQKMEKRNKMGI</sequence>
<gene>
    <name evidence="3" type="primary">LOC113700553</name>
</gene>
<dbReference type="AlphaFoldDB" id="A0A6P6TE96"/>
<dbReference type="PANTHER" id="PTHR45090">
    <property type="entry name" value="CHAPERONE PROTEIN DNAJ 20 CHLOROPLASTIC"/>
    <property type="match status" value="1"/>
</dbReference>
<evidence type="ECO:0000313" key="2">
    <source>
        <dbReference type="Proteomes" id="UP001652660"/>
    </source>
</evidence>
<dbReference type="Gene3D" id="1.10.287.110">
    <property type="entry name" value="DnaJ domain"/>
    <property type="match status" value="1"/>
</dbReference>
<name>A0A6P6TE96_COFAR</name>
<evidence type="ECO:0000259" key="1">
    <source>
        <dbReference type="PROSITE" id="PS50076"/>
    </source>
</evidence>
<dbReference type="Proteomes" id="UP001652660">
    <property type="component" value="Chromosome 7e"/>
</dbReference>
<dbReference type="Pfam" id="PF00226">
    <property type="entry name" value="DnaJ"/>
    <property type="match status" value="1"/>
</dbReference>
<evidence type="ECO:0000313" key="3">
    <source>
        <dbReference type="RefSeq" id="XP_027076829.1"/>
    </source>
</evidence>
<dbReference type="SMART" id="SM00271">
    <property type="entry name" value="DnaJ"/>
    <property type="match status" value="1"/>
</dbReference>